<comment type="caution">
    <text evidence="1">The sequence shown here is derived from an EMBL/GenBank/DDBJ whole genome shotgun (WGS) entry which is preliminary data.</text>
</comment>
<proteinExistence type="predicted"/>
<organism evidence="1 2">
    <name type="scientific">Catharanthus roseus</name>
    <name type="common">Madagascar periwinkle</name>
    <name type="synonym">Vinca rosea</name>
    <dbReference type="NCBI Taxonomy" id="4058"/>
    <lineage>
        <taxon>Eukaryota</taxon>
        <taxon>Viridiplantae</taxon>
        <taxon>Streptophyta</taxon>
        <taxon>Embryophyta</taxon>
        <taxon>Tracheophyta</taxon>
        <taxon>Spermatophyta</taxon>
        <taxon>Magnoliopsida</taxon>
        <taxon>eudicotyledons</taxon>
        <taxon>Gunneridae</taxon>
        <taxon>Pentapetalae</taxon>
        <taxon>asterids</taxon>
        <taxon>lamiids</taxon>
        <taxon>Gentianales</taxon>
        <taxon>Apocynaceae</taxon>
        <taxon>Rauvolfioideae</taxon>
        <taxon>Vinceae</taxon>
        <taxon>Catharanthinae</taxon>
        <taxon>Catharanthus</taxon>
    </lineage>
</organism>
<evidence type="ECO:0000313" key="1">
    <source>
        <dbReference type="EMBL" id="KAI5668007.1"/>
    </source>
</evidence>
<sequence length="271" mass="30033">MDFMGGGNNNMNNSNNSNLASKQRLRWTNELHERFVDAVAQLGGPDRATPKGVLRVMGVQGLTIYHVKSHLQKYRLAKYLPDSSSDGKKTDKKDSKEMLSNLDGSSGMQITEALKLQMEVQKRLHEQLEVQKQLQLRIEAQGKYLKKIIEEQQRLSGVLSDAPSAGVTANQLGDNCPESEIRNDPGTPPPTSESPVMDKPSKERAAAKSFSLDESFSSPQEPQTPESGCRINLFENMDADRSSKKQRLSPSGLPPQISNVCPPFEQPHSIF</sequence>
<gene>
    <name evidence="1" type="ORF">M9H77_17860</name>
</gene>
<keyword evidence="2" id="KW-1185">Reference proteome</keyword>
<accession>A0ACC0B5V4</accession>
<name>A0ACC0B5V4_CATRO</name>
<dbReference type="EMBL" id="CM044704">
    <property type="protein sequence ID" value="KAI5668007.1"/>
    <property type="molecule type" value="Genomic_DNA"/>
</dbReference>
<evidence type="ECO:0000313" key="2">
    <source>
        <dbReference type="Proteomes" id="UP001060085"/>
    </source>
</evidence>
<protein>
    <submittedName>
        <fullName evidence="1">Uncharacterized protein</fullName>
    </submittedName>
</protein>
<dbReference type="Proteomes" id="UP001060085">
    <property type="component" value="Linkage Group LG04"/>
</dbReference>
<reference evidence="2" key="1">
    <citation type="journal article" date="2023" name="Nat. Plants">
        <title>Single-cell RNA sequencing provides a high-resolution roadmap for understanding the multicellular compartmentation of specialized metabolism.</title>
        <authorList>
            <person name="Sun S."/>
            <person name="Shen X."/>
            <person name="Li Y."/>
            <person name="Li Y."/>
            <person name="Wang S."/>
            <person name="Li R."/>
            <person name="Zhang H."/>
            <person name="Shen G."/>
            <person name="Guo B."/>
            <person name="Wei J."/>
            <person name="Xu J."/>
            <person name="St-Pierre B."/>
            <person name="Chen S."/>
            <person name="Sun C."/>
        </authorList>
    </citation>
    <scope>NUCLEOTIDE SEQUENCE [LARGE SCALE GENOMIC DNA]</scope>
</reference>